<evidence type="ECO:0000256" key="1">
    <source>
        <dbReference type="SAM" id="MobiDB-lite"/>
    </source>
</evidence>
<feature type="compositionally biased region" description="Acidic residues" evidence="1">
    <location>
        <begin position="234"/>
        <end position="246"/>
    </location>
</feature>
<accession>A0AAV9JX53</accession>
<keyword evidence="3" id="KW-1185">Reference proteome</keyword>
<dbReference type="Proteomes" id="UP001324427">
    <property type="component" value="Unassembled WGS sequence"/>
</dbReference>
<feature type="region of interest" description="Disordered" evidence="1">
    <location>
        <begin position="227"/>
        <end position="270"/>
    </location>
</feature>
<sequence length="270" mass="29962">MSPTSDNRDVFDFFGLARELRDLVYQGLLTGSRTILLAEDEGKHHDITVCAHRLPVTDLLLISRQFRKEYASAAKGAIELVLEDYLNSAEDHAEPTLATELLSASAIHMNLYTPCADAIDPNDEHSCSDLINEMARHRDRTKHLVAQMPQLRRVTISLHLEPNRHVAACKQTMTDEHKRLTSIDHVACLELYYCDFAEQSSEDYDYRNVRGPVMRWTAESGVLEDLGVEPELFGSEDEAEAGEDAAEGAADKDSANEGQSGAVGESRSDG</sequence>
<proteinExistence type="predicted"/>
<gene>
    <name evidence="2" type="ORF">LTR36_003304</name>
</gene>
<protein>
    <submittedName>
        <fullName evidence="2">Uncharacterized protein</fullName>
    </submittedName>
</protein>
<reference evidence="2 3" key="1">
    <citation type="submission" date="2021-11" db="EMBL/GenBank/DDBJ databases">
        <title>Black yeast isolated from Biological Soil Crust.</title>
        <authorList>
            <person name="Kurbessoian T."/>
        </authorList>
    </citation>
    <scope>NUCLEOTIDE SEQUENCE [LARGE SCALE GENOMIC DNA]</scope>
    <source>
        <strain evidence="2 3">CCFEE 5522</strain>
    </source>
</reference>
<evidence type="ECO:0000313" key="3">
    <source>
        <dbReference type="Proteomes" id="UP001324427"/>
    </source>
</evidence>
<organism evidence="2 3">
    <name type="scientific">Oleoguttula mirabilis</name>
    <dbReference type="NCBI Taxonomy" id="1507867"/>
    <lineage>
        <taxon>Eukaryota</taxon>
        <taxon>Fungi</taxon>
        <taxon>Dikarya</taxon>
        <taxon>Ascomycota</taxon>
        <taxon>Pezizomycotina</taxon>
        <taxon>Dothideomycetes</taxon>
        <taxon>Dothideomycetidae</taxon>
        <taxon>Mycosphaerellales</taxon>
        <taxon>Teratosphaeriaceae</taxon>
        <taxon>Oleoguttula</taxon>
    </lineage>
</organism>
<dbReference type="EMBL" id="JAVFHQ010000002">
    <property type="protein sequence ID" value="KAK4550337.1"/>
    <property type="molecule type" value="Genomic_DNA"/>
</dbReference>
<comment type="caution">
    <text evidence="2">The sequence shown here is derived from an EMBL/GenBank/DDBJ whole genome shotgun (WGS) entry which is preliminary data.</text>
</comment>
<name>A0AAV9JX53_9PEZI</name>
<dbReference type="AlphaFoldDB" id="A0AAV9JX53"/>
<evidence type="ECO:0000313" key="2">
    <source>
        <dbReference type="EMBL" id="KAK4550337.1"/>
    </source>
</evidence>